<proteinExistence type="predicted"/>
<keyword evidence="3" id="KW-1185">Reference proteome</keyword>
<dbReference type="AlphaFoldDB" id="A0A2Z6QR34"/>
<accession>A0A2Z6QR34</accession>
<sequence>MVIDPSDNSQISVAQKTPHHVIPPTRSLNPLLPSFVSTKLVVTSIPPPSPTIVTSNVFPSSSTPVTVFSHPYAIDEIQAINEKHSAIESKMDMLVASISGFIRSINTPSFSNSAGTASSN</sequence>
<feature type="region of interest" description="Disordered" evidence="1">
    <location>
        <begin position="1"/>
        <end position="24"/>
    </location>
</feature>
<protein>
    <submittedName>
        <fullName evidence="2">Uncharacterized protein</fullName>
    </submittedName>
</protein>
<evidence type="ECO:0000313" key="3">
    <source>
        <dbReference type="Proteomes" id="UP000247702"/>
    </source>
</evidence>
<evidence type="ECO:0000256" key="1">
    <source>
        <dbReference type="SAM" id="MobiDB-lite"/>
    </source>
</evidence>
<evidence type="ECO:0000313" key="2">
    <source>
        <dbReference type="EMBL" id="GBB92577.1"/>
    </source>
</evidence>
<dbReference type="EMBL" id="BEXD01001142">
    <property type="protein sequence ID" value="GBB92577.1"/>
    <property type="molecule type" value="Genomic_DNA"/>
</dbReference>
<comment type="caution">
    <text evidence="2">The sequence shown here is derived from an EMBL/GenBank/DDBJ whole genome shotgun (WGS) entry which is preliminary data.</text>
</comment>
<dbReference type="Proteomes" id="UP000247702">
    <property type="component" value="Unassembled WGS sequence"/>
</dbReference>
<name>A0A2Z6QR34_9GLOM</name>
<feature type="compositionally biased region" description="Polar residues" evidence="1">
    <location>
        <begin position="1"/>
        <end position="15"/>
    </location>
</feature>
<organism evidence="2 3">
    <name type="scientific">Rhizophagus clarus</name>
    <dbReference type="NCBI Taxonomy" id="94130"/>
    <lineage>
        <taxon>Eukaryota</taxon>
        <taxon>Fungi</taxon>
        <taxon>Fungi incertae sedis</taxon>
        <taxon>Mucoromycota</taxon>
        <taxon>Glomeromycotina</taxon>
        <taxon>Glomeromycetes</taxon>
        <taxon>Glomerales</taxon>
        <taxon>Glomeraceae</taxon>
        <taxon>Rhizophagus</taxon>
    </lineage>
</organism>
<gene>
    <name evidence="2" type="ORF">RclHR1_20250005</name>
</gene>
<reference evidence="2 3" key="1">
    <citation type="submission" date="2017-11" db="EMBL/GenBank/DDBJ databases">
        <title>The genome of Rhizophagus clarus HR1 reveals common genetic basis of auxotrophy among arbuscular mycorrhizal fungi.</title>
        <authorList>
            <person name="Kobayashi Y."/>
        </authorList>
    </citation>
    <scope>NUCLEOTIDE SEQUENCE [LARGE SCALE GENOMIC DNA]</scope>
    <source>
        <strain evidence="2 3">HR1</strain>
    </source>
</reference>